<evidence type="ECO:0000256" key="8">
    <source>
        <dbReference type="ARBA" id="ARBA00023136"/>
    </source>
</evidence>
<evidence type="ECO:0000256" key="1">
    <source>
        <dbReference type="ARBA" id="ARBA00004429"/>
    </source>
</evidence>
<dbReference type="GO" id="GO:0005886">
    <property type="term" value="C:plasma membrane"/>
    <property type="evidence" value="ECO:0007669"/>
    <property type="project" value="UniProtKB-SubCell"/>
</dbReference>
<dbReference type="Proteomes" id="UP000516072">
    <property type="component" value="Chromosome"/>
</dbReference>
<dbReference type="GO" id="GO:0015628">
    <property type="term" value="P:protein secretion by the type II secretion system"/>
    <property type="evidence" value="ECO:0007669"/>
    <property type="project" value="TreeGrafter"/>
</dbReference>
<evidence type="ECO:0000256" key="10">
    <source>
        <dbReference type="SAM" id="Phobius"/>
    </source>
</evidence>
<dbReference type="EMBL" id="LR778175">
    <property type="protein sequence ID" value="CAB1274303.1"/>
    <property type="molecule type" value="Genomic_DNA"/>
</dbReference>
<evidence type="ECO:0000256" key="5">
    <source>
        <dbReference type="ARBA" id="ARBA00022519"/>
    </source>
</evidence>
<comment type="similarity">
    <text evidence="2 9">Belongs to the GSP F family.</text>
</comment>
<dbReference type="PANTHER" id="PTHR30012">
    <property type="entry name" value="GENERAL SECRETION PATHWAY PROTEIN"/>
    <property type="match status" value="1"/>
</dbReference>
<feature type="domain" description="Type II secretion system protein GspF" evidence="11">
    <location>
        <begin position="275"/>
        <end position="396"/>
    </location>
</feature>
<protein>
    <submittedName>
        <fullName evidence="12">Type IV pilus assembly protein TapC</fullName>
    </submittedName>
</protein>
<keyword evidence="3 9" id="KW-0813">Transport</keyword>
<gene>
    <name evidence="12" type="primary">tapC</name>
    <name evidence="12" type="ORF">NSCAC_0101</name>
</gene>
<name>A0A7G1Q7E6_9GAMM</name>
<feature type="transmembrane region" description="Helical" evidence="10">
    <location>
        <begin position="170"/>
        <end position="191"/>
    </location>
</feature>
<dbReference type="InterPro" id="IPR003004">
    <property type="entry name" value="GspF/PilC"/>
</dbReference>
<keyword evidence="7 10" id="KW-1133">Transmembrane helix</keyword>
<keyword evidence="13" id="KW-1185">Reference proteome</keyword>
<evidence type="ECO:0000313" key="13">
    <source>
        <dbReference type="Proteomes" id="UP000516072"/>
    </source>
</evidence>
<evidence type="ECO:0000256" key="3">
    <source>
        <dbReference type="ARBA" id="ARBA00022448"/>
    </source>
</evidence>
<organism evidence="12 13">
    <name type="scientific">Candidatus Nitrosacidococcus tergens</name>
    <dbReference type="NCBI Taxonomy" id="553981"/>
    <lineage>
        <taxon>Bacteria</taxon>
        <taxon>Pseudomonadati</taxon>
        <taxon>Pseudomonadota</taxon>
        <taxon>Gammaproteobacteria</taxon>
        <taxon>Chromatiales</taxon>
        <taxon>Chromatiaceae</taxon>
        <taxon>Candidatus Nitrosacidococcus</taxon>
    </lineage>
</organism>
<dbReference type="PROSITE" id="PS00874">
    <property type="entry name" value="T2SP_F"/>
    <property type="match status" value="1"/>
</dbReference>
<evidence type="ECO:0000256" key="9">
    <source>
        <dbReference type="RuleBase" id="RU003923"/>
    </source>
</evidence>
<dbReference type="PANTHER" id="PTHR30012:SF7">
    <property type="entry name" value="PROTEIN TRANSPORT PROTEIN HOFC HOMOLOG"/>
    <property type="match status" value="1"/>
</dbReference>
<feature type="transmembrane region" description="Helical" evidence="10">
    <location>
        <begin position="377"/>
        <end position="397"/>
    </location>
</feature>
<dbReference type="FunFam" id="1.20.81.30:FF:000001">
    <property type="entry name" value="Type II secretion system protein F"/>
    <property type="match status" value="2"/>
</dbReference>
<dbReference type="Pfam" id="PF00482">
    <property type="entry name" value="T2SSF"/>
    <property type="match status" value="2"/>
</dbReference>
<dbReference type="KEGG" id="ntg:NSCAC_0101"/>
<dbReference type="AlphaFoldDB" id="A0A7G1Q7E6"/>
<evidence type="ECO:0000259" key="11">
    <source>
        <dbReference type="Pfam" id="PF00482"/>
    </source>
</evidence>
<sequence>MAETKNSTFIWEGNNRQGQTIKGEIEGKNISLIKANLRRQGITSLKIKKKPAPLFSFSKNKISPKEIALFSRQVATMMSAGIPMIQSFDLIGRSHENEAMKRLAKKIRKEVEDGSTFAEALQKYPKHFDNLFCNLVHAGEQSGTLETLLDKIATYKERTESVKGKIKKALFYPLAIMVVAFIITAILLIFVIPKFKDLFTGFGADLPAITLFVMNLSEFFKTWWWAIFSGIGVTIYGLITAKKRSKSIEYFSDKMMLKIPIIGSALNKAIISRYARTLSTMFTAGVPLVEALKSVANASGNMMYTEGILKIRDEVSTGSRLYVAMRDSNLFPDMVVQMVSIGEEAGSISQMLTKIADTYEEEVNNTVDSLSSLMEPVIMAILGVIIGGLVIAMYLPIFKMGSVI</sequence>
<feature type="transmembrane region" description="Helical" evidence="10">
    <location>
        <begin position="223"/>
        <end position="241"/>
    </location>
</feature>
<dbReference type="RefSeq" id="WP_197744505.1">
    <property type="nucleotide sequence ID" value="NZ_LR778175.1"/>
</dbReference>
<evidence type="ECO:0000256" key="4">
    <source>
        <dbReference type="ARBA" id="ARBA00022475"/>
    </source>
</evidence>
<evidence type="ECO:0000256" key="7">
    <source>
        <dbReference type="ARBA" id="ARBA00022989"/>
    </source>
</evidence>
<dbReference type="InterPro" id="IPR001992">
    <property type="entry name" value="T2SS_GspF/T4SS_PilC_CS"/>
</dbReference>
<reference evidence="12 13" key="1">
    <citation type="submission" date="2020-03" db="EMBL/GenBank/DDBJ databases">
        <authorList>
            <person name="Picone N."/>
        </authorList>
    </citation>
    <scope>NUCLEOTIDE SEQUENCE [LARGE SCALE GENOMIC DNA]</scope>
    <source>
        <strain evidence="12">NSCAC1</strain>
    </source>
</reference>
<keyword evidence="6 9" id="KW-0812">Transmembrane</keyword>
<feature type="domain" description="Type II secretion system protein GspF" evidence="11">
    <location>
        <begin position="70"/>
        <end position="193"/>
    </location>
</feature>
<dbReference type="PRINTS" id="PR00812">
    <property type="entry name" value="BCTERIALGSPF"/>
</dbReference>
<dbReference type="InterPro" id="IPR018076">
    <property type="entry name" value="T2SS_GspF_dom"/>
</dbReference>
<evidence type="ECO:0000313" key="12">
    <source>
        <dbReference type="EMBL" id="CAB1274303.1"/>
    </source>
</evidence>
<evidence type="ECO:0000256" key="2">
    <source>
        <dbReference type="ARBA" id="ARBA00005745"/>
    </source>
</evidence>
<comment type="subcellular location">
    <subcellularLocation>
        <location evidence="1 9">Cell inner membrane</location>
        <topology evidence="1 9">Multi-pass membrane protein</topology>
    </subcellularLocation>
</comment>
<dbReference type="InterPro" id="IPR042094">
    <property type="entry name" value="T2SS_GspF_sf"/>
</dbReference>
<keyword evidence="4" id="KW-1003">Cell membrane</keyword>
<keyword evidence="5" id="KW-0997">Cell inner membrane</keyword>
<keyword evidence="8 10" id="KW-0472">Membrane</keyword>
<dbReference type="Gene3D" id="1.20.81.30">
    <property type="entry name" value="Type II secretion system (T2SS), domain F"/>
    <property type="match status" value="2"/>
</dbReference>
<accession>A0A7G1Q7E6</accession>
<evidence type="ECO:0000256" key="6">
    <source>
        <dbReference type="ARBA" id="ARBA00022692"/>
    </source>
</evidence>
<proteinExistence type="inferred from homology"/>